<dbReference type="InterPro" id="IPR036770">
    <property type="entry name" value="Ankyrin_rpt-contain_sf"/>
</dbReference>
<sequence>MDPLGLAASIITVLQVSTKATHYVFSAKGATKHKRRLHEEIRGCEGMLLRLLDILEHERLDPARAPTISLLEGPHSPFKRLEMLFESIRVKLAPKQGLARVTSSLAWPFNEKDVSDLVAAIQREKSLLHLVLDNDSRDLLKGFIQTAQDNHNHLTKLMQSLKDESDQQNDQLAELSTTLESLHTGQQSVSDSLGKFGQIQAADQRLKILDWITPMSFISDQQDHLDRLQPGTGQWLLDSPPFQAWTRGDFQTLYCPGIPGAGKTILASLVIDHLQTQYQSEDVGVFYAFCNFSRREEQTPKNLLAALLRQTVHGKAQIDGRIESLYELRHDGESALSRETITQELESCISSYSRVFVVVDAVDELDTCRDGFLTSLTALSAKLVGKMSLFITSRIIPEIAECLQGSLQLEIQASEVDISTFTQGQMSRLPAFVRRRPDLQTEITETIGRASQGMFLLAELHVASLVGSVSPKALRAALKQLPSGYDQAYKDVMWRIHHKKTESQRYLAYQVLEWLTRAKHALTSLELRHALAVELDSEEGHLDQDNLPEEDELVSACAGLVIVDKASGIIRLVHYTAQDFFEKTQEQFFPGDEGGITSICLKYLSFDGLGEPCTSDEEYESRLTHNPFYSYAARHWGQHARRADMSNVLDSITHLLRQPARVDAMTQALFSGSPVPVFETPYPGYSQLFPRQVSCLHLAAYFGLEEVVRHSLVSQDPNHCDGTGMTALSWAAAKGHIDVVRILLEHNTVDTEIDKADEYGYTPLHVAASNGHTITVEFLLEKGANPQAADRHGRTPLSWAAGEGHTEVVSALLAQGLHGDVDMADEKGRSPLLLGAQRGYHTVVWLLLAAGAAVDKRDNFGRTPLSWAVRYPQVAEILLQANADMNAVDIHQRSPLSYAAARACEMTVSVLLERGANANTADIEGQTPLLWARTKGNEGIVSLLLQHGCRTDTVDDQEFTAPLEHIVGTNGNHEIVDRRYRVVPVNNFQPGEVFKIMCPEPAATATGTSIIIEERGFHNQHGQIWTHFRLFIVVATDYGHSQCVPINTYGRKACTKQGVKPNHHGIVCEVGHRPTLLSNEPELGFAPIHVQIHEIGEKIRRECRVNYSKLTTVEHNVKVLFIGRVVPEDLAIVKDAVDQCWMNKTHRRRRRR</sequence>
<dbReference type="Pfam" id="PF24883">
    <property type="entry name" value="NPHP3_N"/>
    <property type="match status" value="1"/>
</dbReference>
<feature type="domain" description="Nephrocystin 3-like N-terminal" evidence="7">
    <location>
        <begin position="231"/>
        <end position="394"/>
    </location>
</feature>
<feature type="repeat" description="ANK" evidence="3">
    <location>
        <begin position="792"/>
        <end position="816"/>
    </location>
</feature>
<dbReference type="PROSITE" id="PS50088">
    <property type="entry name" value="ANK_REPEAT"/>
    <property type="match status" value="6"/>
</dbReference>
<feature type="domain" description="DUF6590" evidence="5">
    <location>
        <begin position="987"/>
        <end position="1133"/>
    </location>
</feature>
<accession>A0A3M2SJX2</accession>
<dbReference type="AlphaFoldDB" id="A0A3M2SJX2"/>
<keyword evidence="2 3" id="KW-0040">ANK repeat</keyword>
<comment type="caution">
    <text evidence="8">The sequence shown here is derived from an EMBL/GenBank/DDBJ whole genome shotgun (WGS) entry which is preliminary data.</text>
</comment>
<feature type="repeat" description="ANK" evidence="3">
    <location>
        <begin position="891"/>
        <end position="923"/>
    </location>
</feature>
<dbReference type="PROSITE" id="PS50297">
    <property type="entry name" value="ANK_REP_REGION"/>
    <property type="match status" value="6"/>
</dbReference>
<dbReference type="PANTHER" id="PTHR24171:SF10">
    <property type="entry name" value="ANKYRIN REPEAT DOMAIN-CONTAINING PROTEIN 29-LIKE"/>
    <property type="match status" value="1"/>
</dbReference>
<evidence type="ECO:0000313" key="8">
    <source>
        <dbReference type="EMBL" id="RMJ17856.1"/>
    </source>
</evidence>
<evidence type="ECO:0000256" key="4">
    <source>
        <dbReference type="SAM" id="Coils"/>
    </source>
</evidence>
<reference evidence="8 9" key="1">
    <citation type="submission" date="2017-06" db="EMBL/GenBank/DDBJ databases">
        <title>Comparative genomic analysis of Ambrosia Fusariam Clade fungi.</title>
        <authorList>
            <person name="Stajich J.E."/>
            <person name="Carrillo J."/>
            <person name="Kijimoto T."/>
            <person name="Eskalen A."/>
            <person name="O'Donnell K."/>
            <person name="Kasson M."/>
        </authorList>
    </citation>
    <scope>NUCLEOTIDE SEQUENCE [LARGE SCALE GENOMIC DNA]</scope>
    <source>
        <strain evidence="8">UCR3666</strain>
    </source>
</reference>
<feature type="coiled-coil region" evidence="4">
    <location>
        <begin position="144"/>
        <end position="178"/>
    </location>
</feature>
<protein>
    <submittedName>
        <fullName evidence="8">Uncharacterized protein</fullName>
    </submittedName>
</protein>
<dbReference type="InterPro" id="IPR054471">
    <property type="entry name" value="GPIID_WHD"/>
</dbReference>
<organism evidence="8 9">
    <name type="scientific">Fusarium kuroshium</name>
    <dbReference type="NCBI Taxonomy" id="2010991"/>
    <lineage>
        <taxon>Eukaryota</taxon>
        <taxon>Fungi</taxon>
        <taxon>Dikarya</taxon>
        <taxon>Ascomycota</taxon>
        <taxon>Pezizomycotina</taxon>
        <taxon>Sordariomycetes</taxon>
        <taxon>Hypocreomycetidae</taxon>
        <taxon>Hypocreales</taxon>
        <taxon>Nectriaceae</taxon>
        <taxon>Fusarium</taxon>
        <taxon>Fusarium solani species complex</taxon>
    </lineage>
</organism>
<keyword evidence="4" id="KW-0175">Coiled coil</keyword>
<evidence type="ECO:0000256" key="3">
    <source>
        <dbReference type="PROSITE-ProRule" id="PRU00023"/>
    </source>
</evidence>
<dbReference type="InterPro" id="IPR002110">
    <property type="entry name" value="Ankyrin_rpt"/>
</dbReference>
<evidence type="ECO:0000259" key="5">
    <source>
        <dbReference type="Pfam" id="PF20233"/>
    </source>
</evidence>
<dbReference type="OrthoDB" id="1577640at2759"/>
<keyword evidence="9" id="KW-1185">Reference proteome</keyword>
<gene>
    <name evidence="8" type="ORF">CDV36_002516</name>
</gene>
<dbReference type="Gene3D" id="3.40.50.300">
    <property type="entry name" value="P-loop containing nucleotide triphosphate hydrolases"/>
    <property type="match status" value="1"/>
</dbReference>
<dbReference type="PANTHER" id="PTHR24171">
    <property type="entry name" value="ANKYRIN REPEAT DOMAIN-CONTAINING PROTEIN 39-RELATED"/>
    <property type="match status" value="1"/>
</dbReference>
<dbReference type="SUPFAM" id="SSF48403">
    <property type="entry name" value="Ankyrin repeat"/>
    <property type="match status" value="1"/>
</dbReference>
<evidence type="ECO:0000256" key="1">
    <source>
        <dbReference type="ARBA" id="ARBA00022737"/>
    </source>
</evidence>
<dbReference type="PRINTS" id="PR01415">
    <property type="entry name" value="ANKYRIN"/>
</dbReference>
<feature type="repeat" description="ANK" evidence="3">
    <location>
        <begin position="827"/>
        <end position="859"/>
    </location>
</feature>
<feature type="repeat" description="ANK" evidence="3">
    <location>
        <begin position="924"/>
        <end position="956"/>
    </location>
</feature>
<keyword evidence="1" id="KW-0677">Repeat</keyword>
<dbReference type="InterPro" id="IPR056884">
    <property type="entry name" value="NPHP3-like_N"/>
</dbReference>
<feature type="domain" description="GPI inositol-deacylase winged helix" evidence="6">
    <location>
        <begin position="504"/>
        <end position="583"/>
    </location>
</feature>
<dbReference type="Pfam" id="PF20233">
    <property type="entry name" value="DUF6590"/>
    <property type="match status" value="1"/>
</dbReference>
<dbReference type="STRING" id="2010991.A0A3M2SJX2"/>
<dbReference type="Proteomes" id="UP000277212">
    <property type="component" value="Unassembled WGS sequence"/>
</dbReference>
<dbReference type="InterPro" id="IPR046497">
    <property type="entry name" value="DUF6590"/>
</dbReference>
<evidence type="ECO:0000256" key="2">
    <source>
        <dbReference type="ARBA" id="ARBA00023043"/>
    </source>
</evidence>
<feature type="repeat" description="ANK" evidence="3">
    <location>
        <begin position="759"/>
        <end position="791"/>
    </location>
</feature>
<dbReference type="EMBL" id="NKUJ01000027">
    <property type="protein sequence ID" value="RMJ17856.1"/>
    <property type="molecule type" value="Genomic_DNA"/>
</dbReference>
<dbReference type="Pfam" id="PF22939">
    <property type="entry name" value="WHD_GPIID"/>
    <property type="match status" value="1"/>
</dbReference>
<proteinExistence type="predicted"/>
<name>A0A3M2SJX2_9HYPO</name>
<dbReference type="InterPro" id="IPR027417">
    <property type="entry name" value="P-loop_NTPase"/>
</dbReference>
<dbReference type="Pfam" id="PF12796">
    <property type="entry name" value="Ank_2"/>
    <property type="match status" value="2"/>
</dbReference>
<evidence type="ECO:0000313" key="9">
    <source>
        <dbReference type="Proteomes" id="UP000277212"/>
    </source>
</evidence>
<dbReference type="SUPFAM" id="SSF52540">
    <property type="entry name" value="P-loop containing nucleoside triphosphate hydrolases"/>
    <property type="match status" value="1"/>
</dbReference>
<evidence type="ECO:0000259" key="6">
    <source>
        <dbReference type="Pfam" id="PF22939"/>
    </source>
</evidence>
<feature type="repeat" description="ANK" evidence="3">
    <location>
        <begin position="723"/>
        <end position="755"/>
    </location>
</feature>
<dbReference type="SMART" id="SM00248">
    <property type="entry name" value="ANK"/>
    <property type="match status" value="9"/>
</dbReference>
<dbReference type="Gene3D" id="1.25.40.20">
    <property type="entry name" value="Ankyrin repeat-containing domain"/>
    <property type="match status" value="1"/>
</dbReference>
<evidence type="ECO:0000259" key="7">
    <source>
        <dbReference type="Pfam" id="PF24883"/>
    </source>
</evidence>
<dbReference type="Pfam" id="PF00023">
    <property type="entry name" value="Ank"/>
    <property type="match status" value="2"/>
</dbReference>